<dbReference type="InParanoid" id="I1CNG7"/>
<sequence>MCNRKLSGQCKRYDARGFRARYLYYSSVTSYDANNFSAFNGGIFEGVTVLPDELQAFKDEKITWLTVNGGYGVIADRILPVFKTYTQLSMHLMILQRTMIRMKRPQ</sequence>
<accession>I1CNG7</accession>
<keyword evidence="2" id="KW-1185">Reference proteome</keyword>
<evidence type="ECO:0000313" key="1">
    <source>
        <dbReference type="EMBL" id="EIE89997.1"/>
    </source>
</evidence>
<dbReference type="VEuPathDB" id="FungiDB:RO3G_14708"/>
<dbReference type="RefSeq" id="XP_067525393.1">
    <property type="nucleotide sequence ID" value="XM_067669292.1"/>
</dbReference>
<proteinExistence type="predicted"/>
<dbReference type="AlphaFoldDB" id="I1CNG7"/>
<name>I1CNG7_RHIO9</name>
<dbReference type="EMBL" id="CH476745">
    <property type="protein sequence ID" value="EIE89997.1"/>
    <property type="molecule type" value="Genomic_DNA"/>
</dbReference>
<evidence type="ECO:0000313" key="2">
    <source>
        <dbReference type="Proteomes" id="UP000009138"/>
    </source>
</evidence>
<reference evidence="1 2" key="1">
    <citation type="journal article" date="2009" name="PLoS Genet.">
        <title>Genomic analysis of the basal lineage fungus Rhizopus oryzae reveals a whole-genome duplication.</title>
        <authorList>
            <person name="Ma L.-J."/>
            <person name="Ibrahim A.S."/>
            <person name="Skory C."/>
            <person name="Grabherr M.G."/>
            <person name="Burger G."/>
            <person name="Butler M."/>
            <person name="Elias M."/>
            <person name="Idnurm A."/>
            <person name="Lang B.F."/>
            <person name="Sone T."/>
            <person name="Abe A."/>
            <person name="Calvo S.E."/>
            <person name="Corrochano L.M."/>
            <person name="Engels R."/>
            <person name="Fu J."/>
            <person name="Hansberg W."/>
            <person name="Kim J.-M."/>
            <person name="Kodira C.D."/>
            <person name="Koehrsen M.J."/>
            <person name="Liu B."/>
            <person name="Miranda-Saavedra D."/>
            <person name="O'Leary S."/>
            <person name="Ortiz-Castellanos L."/>
            <person name="Poulter R."/>
            <person name="Rodriguez-Romero J."/>
            <person name="Ruiz-Herrera J."/>
            <person name="Shen Y.-Q."/>
            <person name="Zeng Q."/>
            <person name="Galagan J."/>
            <person name="Birren B.W."/>
            <person name="Cuomo C.A."/>
            <person name="Wickes B.L."/>
        </authorList>
    </citation>
    <scope>NUCLEOTIDE SEQUENCE [LARGE SCALE GENOMIC DNA]</scope>
    <source>
        <strain evidence="2">RA 99-880 / ATCC MYA-4621 / FGSC 9543 / NRRL 43880</strain>
    </source>
</reference>
<gene>
    <name evidence="1" type="ORF">RO3G_14708</name>
</gene>
<dbReference type="GeneID" id="93621673"/>
<protein>
    <submittedName>
        <fullName evidence="1">Uncharacterized protein</fullName>
    </submittedName>
</protein>
<organism evidence="1 2">
    <name type="scientific">Rhizopus delemar (strain RA 99-880 / ATCC MYA-4621 / FGSC 9543 / NRRL 43880)</name>
    <name type="common">Mucormycosis agent</name>
    <name type="synonym">Rhizopus arrhizus var. delemar</name>
    <dbReference type="NCBI Taxonomy" id="246409"/>
    <lineage>
        <taxon>Eukaryota</taxon>
        <taxon>Fungi</taxon>
        <taxon>Fungi incertae sedis</taxon>
        <taxon>Mucoromycota</taxon>
        <taxon>Mucoromycotina</taxon>
        <taxon>Mucoromycetes</taxon>
        <taxon>Mucorales</taxon>
        <taxon>Mucorineae</taxon>
        <taxon>Rhizopodaceae</taxon>
        <taxon>Rhizopus</taxon>
    </lineage>
</organism>
<dbReference type="Proteomes" id="UP000009138">
    <property type="component" value="Unassembled WGS sequence"/>
</dbReference>